<gene>
    <name evidence="4" type="ORF">FA10DRAFT_292385</name>
</gene>
<dbReference type="Gene3D" id="3.40.50.1820">
    <property type="entry name" value="alpha/beta hydrolase"/>
    <property type="match status" value="1"/>
</dbReference>
<organism evidence="4 5">
    <name type="scientific">Acaromyces ingoldii</name>
    <dbReference type="NCBI Taxonomy" id="215250"/>
    <lineage>
        <taxon>Eukaryota</taxon>
        <taxon>Fungi</taxon>
        <taxon>Dikarya</taxon>
        <taxon>Basidiomycota</taxon>
        <taxon>Ustilaginomycotina</taxon>
        <taxon>Exobasidiomycetes</taxon>
        <taxon>Exobasidiales</taxon>
        <taxon>Cryptobasidiaceae</taxon>
        <taxon>Acaromyces</taxon>
    </lineage>
</organism>
<proteinExistence type="predicted"/>
<keyword evidence="2" id="KW-0812">Transmembrane</keyword>
<keyword evidence="5" id="KW-1185">Reference proteome</keyword>
<sequence>MRPTSLLLCALACAGTALSSTPGNDLATSRFALRRSQSHANRVAALFPRQDNATYIADENTIIAEMGTNPLQAAKDVQTIPYLANNNTGVTDTGLQTVQGDSNEAQLPGNEFAPFVQGASTNVSAQGGWEALPQQDGFDLNRTWEVLPGLVMPFYVTSNYNPQSIKRAVITWPGKPRDSWKYAALYNNALNVVYYSPTIQWGVANGSVLIVAPAWLNDIDKANGSVQANELYWHGSQWEAGGNSRNPKLAPPHNRTLSTYEVVDNFTDWLFNKDYFPNLNQVVIAGHSMGGQAAQRYALLKKQKAYDNNMQYWVGNPGSWAWLSSDRPYHNDSCSTTYDNWHYGLGGNQTKIVKYARKDVLADKQAVVNRFLARKIHYALGLLDNGAGDTHCEARDQGGNHLDRGSQFMLHLGVVNNGTFPAAHTVDFIANTSHQDFAMMSANSSLNWLFANDYNVRNPDIIPSNPGDKKHNTTKEPVPKVKAYATHGNKVLATGLLGGSLALVLAVFTILPFIFTANFVEDPQPAEARMTRGYEKALPVSSHKLNQGSAASSQAPMLGGDDGSSTDYHDLYRTNIPSRFQPASNRRYL</sequence>
<dbReference type="Proteomes" id="UP000245768">
    <property type="component" value="Unassembled WGS sequence"/>
</dbReference>
<dbReference type="RefSeq" id="XP_025378697.1">
    <property type="nucleotide sequence ID" value="XM_025524396.1"/>
</dbReference>
<dbReference type="EMBL" id="KZ819635">
    <property type="protein sequence ID" value="PWN91499.1"/>
    <property type="molecule type" value="Genomic_DNA"/>
</dbReference>
<accession>A0A316YQD6</accession>
<keyword evidence="3" id="KW-0732">Signal</keyword>
<evidence type="ECO:0000313" key="4">
    <source>
        <dbReference type="EMBL" id="PWN91499.1"/>
    </source>
</evidence>
<feature type="signal peptide" evidence="3">
    <location>
        <begin position="1"/>
        <end position="19"/>
    </location>
</feature>
<dbReference type="SUPFAM" id="SSF53474">
    <property type="entry name" value="alpha/beta-Hydrolases"/>
    <property type="match status" value="1"/>
</dbReference>
<dbReference type="OrthoDB" id="5985073at2759"/>
<dbReference type="STRING" id="215250.A0A316YQD6"/>
<dbReference type="PANTHER" id="PTHR35560">
    <property type="entry name" value="BLL0132 PROTEIN"/>
    <property type="match status" value="1"/>
</dbReference>
<feature type="compositionally biased region" description="Polar residues" evidence="1">
    <location>
        <begin position="543"/>
        <end position="555"/>
    </location>
</feature>
<feature type="chain" id="PRO_5016422170" description="Alpha/beta-hydrolase" evidence="3">
    <location>
        <begin position="20"/>
        <end position="589"/>
    </location>
</feature>
<evidence type="ECO:0000256" key="3">
    <source>
        <dbReference type="SAM" id="SignalP"/>
    </source>
</evidence>
<evidence type="ECO:0000256" key="1">
    <source>
        <dbReference type="SAM" id="MobiDB-lite"/>
    </source>
</evidence>
<name>A0A316YQD6_9BASI</name>
<dbReference type="AlphaFoldDB" id="A0A316YQD6"/>
<dbReference type="GeneID" id="37046312"/>
<keyword evidence="2" id="KW-0472">Membrane</keyword>
<evidence type="ECO:0000256" key="2">
    <source>
        <dbReference type="SAM" id="Phobius"/>
    </source>
</evidence>
<feature type="region of interest" description="Disordered" evidence="1">
    <location>
        <begin position="541"/>
        <end position="568"/>
    </location>
</feature>
<dbReference type="InterPro" id="IPR029058">
    <property type="entry name" value="AB_hydrolase_fold"/>
</dbReference>
<keyword evidence="2" id="KW-1133">Transmembrane helix</keyword>
<reference evidence="4 5" key="1">
    <citation type="journal article" date="2018" name="Mol. Biol. Evol.">
        <title>Broad Genomic Sampling Reveals a Smut Pathogenic Ancestry of the Fungal Clade Ustilaginomycotina.</title>
        <authorList>
            <person name="Kijpornyongpan T."/>
            <person name="Mondo S.J."/>
            <person name="Barry K."/>
            <person name="Sandor L."/>
            <person name="Lee J."/>
            <person name="Lipzen A."/>
            <person name="Pangilinan J."/>
            <person name="LaButti K."/>
            <person name="Hainaut M."/>
            <person name="Henrissat B."/>
            <person name="Grigoriev I.V."/>
            <person name="Spatafora J.W."/>
            <person name="Aime M.C."/>
        </authorList>
    </citation>
    <scope>NUCLEOTIDE SEQUENCE [LARGE SCALE GENOMIC DNA]</scope>
    <source>
        <strain evidence="4 5">MCA 4198</strain>
    </source>
</reference>
<feature type="transmembrane region" description="Helical" evidence="2">
    <location>
        <begin position="496"/>
        <end position="520"/>
    </location>
</feature>
<evidence type="ECO:0000313" key="5">
    <source>
        <dbReference type="Proteomes" id="UP000245768"/>
    </source>
</evidence>
<dbReference type="InParanoid" id="A0A316YQD6"/>
<evidence type="ECO:0008006" key="6">
    <source>
        <dbReference type="Google" id="ProtNLM"/>
    </source>
</evidence>
<dbReference type="PANTHER" id="PTHR35560:SF3">
    <property type="entry name" value="PEPTIDASE S9 PROLYL OLIGOPEPTIDASE CATALYTIC DOMAIN-CONTAINING PROTEIN"/>
    <property type="match status" value="1"/>
</dbReference>
<protein>
    <recommendedName>
        <fullName evidence="6">Alpha/beta-hydrolase</fullName>
    </recommendedName>
</protein>